<dbReference type="EMBL" id="CAAHFG010000002">
    <property type="protein sequence ID" value="VGO14953.1"/>
    <property type="molecule type" value="Genomic_DNA"/>
</dbReference>
<dbReference type="Proteomes" id="UP000366872">
    <property type="component" value="Unassembled WGS sequence"/>
</dbReference>
<dbReference type="GO" id="GO:0009306">
    <property type="term" value="P:protein secretion"/>
    <property type="evidence" value="ECO:0007669"/>
    <property type="project" value="InterPro"/>
</dbReference>
<evidence type="ECO:0000313" key="9">
    <source>
        <dbReference type="EMBL" id="VGO14953.1"/>
    </source>
</evidence>
<name>A0A6C2U4Z5_PONDE</name>
<dbReference type="InterPro" id="IPR005644">
    <property type="entry name" value="NolW-like"/>
</dbReference>
<gene>
    <name evidence="9" type="primary">pilQ</name>
    <name evidence="9" type="ORF">PDESU_03533</name>
</gene>
<dbReference type="InterPro" id="IPR004846">
    <property type="entry name" value="T2SS/T3SS_dom"/>
</dbReference>
<evidence type="ECO:0000313" key="10">
    <source>
        <dbReference type="Proteomes" id="UP000366872"/>
    </source>
</evidence>
<dbReference type="InterPro" id="IPR001775">
    <property type="entry name" value="GspD/PilQ"/>
</dbReference>
<dbReference type="Gene3D" id="3.30.1370.130">
    <property type="match status" value="1"/>
</dbReference>
<dbReference type="PRINTS" id="PR00811">
    <property type="entry name" value="BCTERIALGSPD"/>
</dbReference>
<evidence type="ECO:0000259" key="7">
    <source>
        <dbReference type="Pfam" id="PF00263"/>
    </source>
</evidence>
<dbReference type="AlphaFoldDB" id="A0A6C2U4Z5"/>
<reference evidence="9 10" key="1">
    <citation type="submission" date="2019-04" db="EMBL/GenBank/DDBJ databases">
        <authorList>
            <person name="Van Vliet M D."/>
        </authorList>
    </citation>
    <scope>NUCLEOTIDE SEQUENCE [LARGE SCALE GENOMIC DNA]</scope>
    <source>
        <strain evidence="9 10">F1</strain>
    </source>
</reference>
<evidence type="ECO:0000256" key="5">
    <source>
        <dbReference type="RuleBase" id="RU004004"/>
    </source>
</evidence>
<evidence type="ECO:0000256" key="3">
    <source>
        <dbReference type="ARBA" id="ARBA00023136"/>
    </source>
</evidence>
<feature type="region of interest" description="Disordered" evidence="6">
    <location>
        <begin position="616"/>
        <end position="643"/>
    </location>
</feature>
<keyword evidence="5" id="KW-0813">Transport</keyword>
<dbReference type="GO" id="GO:0015627">
    <property type="term" value="C:type II protein secretion system complex"/>
    <property type="evidence" value="ECO:0007669"/>
    <property type="project" value="TreeGrafter"/>
</dbReference>
<comment type="similarity">
    <text evidence="4">Belongs to the bacterial secretin family.</text>
</comment>
<dbReference type="GO" id="GO:0009279">
    <property type="term" value="C:cell outer membrane"/>
    <property type="evidence" value="ECO:0007669"/>
    <property type="project" value="UniProtKB-SubCell"/>
</dbReference>
<evidence type="ECO:0000259" key="8">
    <source>
        <dbReference type="Pfam" id="PF03958"/>
    </source>
</evidence>
<dbReference type="InterPro" id="IPR050810">
    <property type="entry name" value="Bact_Secretion_Sys_Channel"/>
</dbReference>
<keyword evidence="3" id="KW-0472">Membrane</keyword>
<feature type="compositionally biased region" description="Basic and acidic residues" evidence="6">
    <location>
        <begin position="616"/>
        <end position="635"/>
    </location>
</feature>
<proteinExistence type="inferred from homology"/>
<evidence type="ECO:0000256" key="6">
    <source>
        <dbReference type="SAM" id="MobiDB-lite"/>
    </source>
</evidence>
<dbReference type="InterPro" id="IPR004845">
    <property type="entry name" value="T2SS_GspD_CS"/>
</dbReference>
<evidence type="ECO:0000256" key="2">
    <source>
        <dbReference type="ARBA" id="ARBA00022729"/>
    </source>
</evidence>
<evidence type="ECO:0000256" key="4">
    <source>
        <dbReference type="RuleBase" id="RU004003"/>
    </source>
</evidence>
<comment type="subcellular location">
    <subcellularLocation>
        <location evidence="5">Cell outer membrane</location>
    </subcellularLocation>
    <subcellularLocation>
        <location evidence="1">Membrane</location>
    </subcellularLocation>
</comment>
<dbReference type="Pfam" id="PF03958">
    <property type="entry name" value="Secretin_N"/>
    <property type="match status" value="1"/>
</dbReference>
<feature type="domain" description="NolW-like" evidence="8">
    <location>
        <begin position="186"/>
        <end position="247"/>
    </location>
</feature>
<dbReference type="PROSITE" id="PS00875">
    <property type="entry name" value="T2SP_D"/>
    <property type="match status" value="1"/>
</dbReference>
<dbReference type="RefSeq" id="WP_136080571.1">
    <property type="nucleotide sequence ID" value="NZ_CAAHFG010000002.1"/>
</dbReference>
<keyword evidence="2" id="KW-0732">Signal</keyword>
<protein>
    <submittedName>
        <fullName evidence="9">Type IV pilus biogenesis and competence protein PilQ</fullName>
    </submittedName>
</protein>
<feature type="domain" description="Type II/III secretion system secretin-like" evidence="7">
    <location>
        <begin position="371"/>
        <end position="539"/>
    </location>
</feature>
<organism evidence="9 10">
    <name type="scientific">Pontiella desulfatans</name>
    <dbReference type="NCBI Taxonomy" id="2750659"/>
    <lineage>
        <taxon>Bacteria</taxon>
        <taxon>Pseudomonadati</taxon>
        <taxon>Kiritimatiellota</taxon>
        <taxon>Kiritimatiellia</taxon>
        <taxon>Kiritimatiellales</taxon>
        <taxon>Pontiellaceae</taxon>
        <taxon>Pontiella</taxon>
    </lineage>
</organism>
<accession>A0A6C2U4Z5</accession>
<dbReference type="Gene3D" id="3.30.1370.120">
    <property type="match status" value="1"/>
</dbReference>
<dbReference type="PANTHER" id="PTHR30332:SF24">
    <property type="entry name" value="SECRETIN GSPD-RELATED"/>
    <property type="match status" value="1"/>
</dbReference>
<dbReference type="InterPro" id="IPR038591">
    <property type="entry name" value="NolW-like_sf"/>
</dbReference>
<dbReference type="Pfam" id="PF00263">
    <property type="entry name" value="Secretin"/>
    <property type="match status" value="1"/>
</dbReference>
<dbReference type="PANTHER" id="PTHR30332">
    <property type="entry name" value="PROBABLE GENERAL SECRETION PATHWAY PROTEIN D"/>
    <property type="match status" value="1"/>
</dbReference>
<sequence length="643" mass="70307">MNIAMGKSFWSILAATTLTGTMVYAQQEKIADEDLLSLMETVNGGETATLMGTNLVDEAMDILVAAGENVADTNSTESAEVVDDLGMVAVDQSAMSSGDNLISVRLNKVGLEEAINLFAQLSGANIIVPELTDAAQISVNLKDVEWRPALQSILDTYDYELYQKVAGSNVYSVRQRPVGAPEPQVVETFVLKYATVPNAAALVRELLPENAKISEFASRNMLVVKSTESSLGEIRAVLETIDQVRQQVFIESKFMELTDDAQKDLGIDWSVLQSYSAGAGLSQYTYQQDKNSGYSDSSERNTFTDVSGNEFEQTTPSYGEFQRGGSSLAPWSLANVTPALSELAASGSSKSRTEVLTSVLSADEFSLVLSALEDNKGVNVVSNPKVIVANEEKANISIIRKEPNLKQEREQQLNDQPATTIFTLDPDVPFFEYGIKLDVTPSINTSSNITVAINPSLTRKYADKEAGDVTYPIIDEKSIKTVFNLASGQTAAIGGLTEVTESEQEKKVPLLGDIPFIGRLFSWKRTIRGQDETIIFVTVGLANTQDINAETGMPGDAELARRQIIEDANSRKLRDHGRNYYEAQESDRLDDMLKVIDQKEAERILRRNAELDKQARKAAEQAAKEEEKAAKEAAKQQDIASTK</sequence>
<keyword evidence="10" id="KW-1185">Reference proteome</keyword>
<evidence type="ECO:0000256" key="1">
    <source>
        <dbReference type="ARBA" id="ARBA00004370"/>
    </source>
</evidence>